<feature type="transmembrane region" description="Helical" evidence="7">
    <location>
        <begin position="207"/>
        <end position="230"/>
    </location>
</feature>
<keyword evidence="2" id="KW-0813">Transport</keyword>
<dbReference type="Gene3D" id="1.20.1740.10">
    <property type="entry name" value="Amino acid/polyamine transporter I"/>
    <property type="match status" value="1"/>
</dbReference>
<feature type="transmembrane region" description="Helical" evidence="7">
    <location>
        <begin position="334"/>
        <end position="357"/>
    </location>
</feature>
<protein>
    <submittedName>
        <fullName evidence="9">Amino acid permease</fullName>
    </submittedName>
</protein>
<dbReference type="EMBL" id="NFDT01000240">
    <property type="protein sequence ID" value="OTY84197.1"/>
    <property type="molecule type" value="Genomic_DNA"/>
</dbReference>
<dbReference type="GO" id="GO:0005886">
    <property type="term" value="C:plasma membrane"/>
    <property type="evidence" value="ECO:0007669"/>
    <property type="project" value="UniProtKB-SubCell"/>
</dbReference>
<evidence type="ECO:0000256" key="5">
    <source>
        <dbReference type="ARBA" id="ARBA00022989"/>
    </source>
</evidence>
<keyword evidence="4" id="KW-0029">Amino-acid transport</keyword>
<reference evidence="9 10" key="1">
    <citation type="submission" date="2016-10" db="EMBL/GenBank/DDBJ databases">
        <title>Comparative genomics of Bacillus thuringiensis reveals a path to pathogens against multiple invertebrate hosts.</title>
        <authorList>
            <person name="Zheng J."/>
            <person name="Gao Q."/>
            <person name="Liu H."/>
            <person name="Peng D."/>
            <person name="Ruan L."/>
            <person name="Sun M."/>
        </authorList>
    </citation>
    <scope>NUCLEOTIDE SEQUENCE [LARGE SCALE GENOMIC DNA]</scope>
    <source>
        <strain evidence="9">BGSC 4I4</strain>
    </source>
</reference>
<keyword evidence="3 7" id="KW-0812">Transmembrane</keyword>
<dbReference type="RefSeq" id="WP_086412553.1">
    <property type="nucleotide sequence ID" value="NZ_NFDT01000240.1"/>
</dbReference>
<evidence type="ECO:0000256" key="2">
    <source>
        <dbReference type="ARBA" id="ARBA00022448"/>
    </source>
</evidence>
<dbReference type="GO" id="GO:0055085">
    <property type="term" value="P:transmembrane transport"/>
    <property type="evidence" value="ECO:0007669"/>
    <property type="project" value="InterPro"/>
</dbReference>
<feature type="transmembrane region" description="Helical" evidence="7">
    <location>
        <begin position="90"/>
        <end position="110"/>
    </location>
</feature>
<feature type="transmembrane region" description="Helical" evidence="7">
    <location>
        <begin position="130"/>
        <end position="152"/>
    </location>
</feature>
<accession>A0A9X6IIX6</accession>
<evidence type="ECO:0000313" key="10">
    <source>
        <dbReference type="Proteomes" id="UP000194882"/>
    </source>
</evidence>
<feature type="transmembrane region" description="Helical" evidence="7">
    <location>
        <begin position="48"/>
        <end position="69"/>
    </location>
</feature>
<evidence type="ECO:0000313" key="9">
    <source>
        <dbReference type="EMBL" id="OTY84197.1"/>
    </source>
</evidence>
<evidence type="ECO:0000256" key="3">
    <source>
        <dbReference type="ARBA" id="ARBA00022692"/>
    </source>
</evidence>
<name>A0A9X6IIX6_BACTU</name>
<feature type="transmembrane region" description="Helical" evidence="7">
    <location>
        <begin position="164"/>
        <end position="187"/>
    </location>
</feature>
<comment type="subcellular location">
    <subcellularLocation>
        <location evidence="1">Cell membrane</location>
        <topology evidence="1">Multi-pass membrane protein</topology>
    </subcellularLocation>
</comment>
<feature type="transmembrane region" description="Helical" evidence="7">
    <location>
        <begin position="285"/>
        <end position="313"/>
    </location>
</feature>
<organism evidence="9 10">
    <name type="scientific">Bacillus thuringiensis serovar subtoxicus</name>
    <dbReference type="NCBI Taxonomy" id="475791"/>
    <lineage>
        <taxon>Bacteria</taxon>
        <taxon>Bacillati</taxon>
        <taxon>Bacillota</taxon>
        <taxon>Bacilli</taxon>
        <taxon>Bacillales</taxon>
        <taxon>Bacillaceae</taxon>
        <taxon>Bacillus</taxon>
        <taxon>Bacillus cereus group</taxon>
    </lineage>
</organism>
<dbReference type="InterPro" id="IPR004841">
    <property type="entry name" value="AA-permease/SLC12A_dom"/>
</dbReference>
<dbReference type="Pfam" id="PF00324">
    <property type="entry name" value="AA_permease"/>
    <property type="match status" value="1"/>
</dbReference>
<proteinExistence type="predicted"/>
<feature type="transmembrane region" description="Helical" evidence="7">
    <location>
        <begin position="242"/>
        <end position="265"/>
    </location>
</feature>
<evidence type="ECO:0000256" key="1">
    <source>
        <dbReference type="ARBA" id="ARBA00004651"/>
    </source>
</evidence>
<evidence type="ECO:0000256" key="6">
    <source>
        <dbReference type="ARBA" id="ARBA00023136"/>
    </source>
</evidence>
<gene>
    <name evidence="9" type="ORF">BK754_29090</name>
</gene>
<feature type="transmembrane region" description="Helical" evidence="7">
    <location>
        <begin position="363"/>
        <end position="383"/>
    </location>
</feature>
<dbReference type="Proteomes" id="UP000194882">
    <property type="component" value="Unassembled WGS sequence"/>
</dbReference>
<comment type="caution">
    <text evidence="9">The sequence shown here is derived from an EMBL/GenBank/DDBJ whole genome shotgun (WGS) entry which is preliminary data.</text>
</comment>
<dbReference type="PIRSF" id="PIRSF006060">
    <property type="entry name" value="AA_transporter"/>
    <property type="match status" value="1"/>
</dbReference>
<feature type="transmembrane region" description="Helical" evidence="7">
    <location>
        <begin position="21"/>
        <end position="42"/>
    </location>
</feature>
<dbReference type="PANTHER" id="PTHR43495">
    <property type="entry name" value="GABA PERMEASE"/>
    <property type="match status" value="1"/>
</dbReference>
<keyword evidence="5 7" id="KW-1133">Transmembrane helix</keyword>
<feature type="domain" description="Amino acid permease/ SLC12A" evidence="8">
    <location>
        <begin position="21"/>
        <end position="389"/>
    </location>
</feature>
<keyword evidence="6 7" id="KW-0472">Membrane</keyword>
<evidence type="ECO:0000256" key="7">
    <source>
        <dbReference type="SAM" id="Phobius"/>
    </source>
</evidence>
<evidence type="ECO:0000256" key="4">
    <source>
        <dbReference type="ARBA" id="ARBA00022970"/>
    </source>
</evidence>
<sequence>MTCHDVNNETKEKKDLKWWQLSLIGIGCTIGTGFFLGSSIGIKIGGSSIILILILILTGFTTYIVFEALAKMAVEDPQKGSFRIYSRKAFGNWAGFSHGWTYWCSELLIMGSQLSALGIFSRYWFPKIPLWIFATIYGVAAILIIFIGVKIFERLEKWMAIIKIAAIMGFIVIAILVILGFIKGGLYKAQIPRNFKDWFPNGLKGTWSSLIYVFYAFGGIEIMGLMTIRLKDPKDAKKSGRVMLMILTIIYVVSLGLAIMMVPLNQFNTKESPFVIALQDYNLPYVPFILNVVLILAGFSTLVGSLFAVTSVLMNLAEEGDAPAMFAKKNKKNISFPALILIIIGLGASILSALFLPKNIYEYVTTAAGLMLLYTWSLILLSFWKLMNPKGWMQIKSIIGLIMIALAVSGTLLQKTTRFGFLVSLLFLGIVILVTIIVHFISRKRNTTI</sequence>
<dbReference type="PANTHER" id="PTHR43495:SF5">
    <property type="entry name" value="GAMMA-AMINOBUTYRIC ACID PERMEASE"/>
    <property type="match status" value="1"/>
</dbReference>
<feature type="transmembrane region" description="Helical" evidence="7">
    <location>
        <begin position="419"/>
        <end position="441"/>
    </location>
</feature>
<evidence type="ECO:0000259" key="8">
    <source>
        <dbReference type="Pfam" id="PF00324"/>
    </source>
</evidence>
<dbReference type="GO" id="GO:0006865">
    <property type="term" value="P:amino acid transport"/>
    <property type="evidence" value="ECO:0007669"/>
    <property type="project" value="UniProtKB-KW"/>
</dbReference>
<feature type="transmembrane region" description="Helical" evidence="7">
    <location>
        <begin position="395"/>
        <end position="413"/>
    </location>
</feature>
<dbReference type="AlphaFoldDB" id="A0A9X6IIX6"/>